<evidence type="ECO:0000256" key="18">
    <source>
        <dbReference type="ARBA" id="ARBA00030272"/>
    </source>
</evidence>
<evidence type="ECO:0000256" key="10">
    <source>
        <dbReference type="ARBA" id="ARBA00022857"/>
    </source>
</evidence>
<evidence type="ECO:0000256" key="23">
    <source>
        <dbReference type="SAM" id="MobiDB-lite"/>
    </source>
</evidence>
<sequence>MDHRLGPVSQVEDGPVSQVEDEEEEEEDPCCNISKKAKIWGILLFVLVLSAILGVVFGVLKLHQAPQLKKWQGAGTTLHFREIVLGRCYAYTQLMKPELRVKDCQKIVGAFMGAVLSKDPCGFTEEDYQPLIKLTNQTVPCDKTLFWSKSRELAHQYTEVQQEMFTLENTLLGYMVDGLKWCGDAGSSELNYQSCPDWRGDCANNTMSVFWDTVSKRFAENACGVVQVLLNGSFSNAFNKNSTFGRVEIYNLHPDKVSTLQAWVMDNIEDVHSDSCSASSINDLKSILSNRNIKFTCQSNYRPIKFLQCVKNPEHSSCNSLI</sequence>
<dbReference type="GO" id="GO:0005886">
    <property type="term" value="C:plasma membrane"/>
    <property type="evidence" value="ECO:0007669"/>
    <property type="project" value="TreeGrafter"/>
</dbReference>
<evidence type="ECO:0000256" key="7">
    <source>
        <dbReference type="ARBA" id="ARBA00022679"/>
    </source>
</evidence>
<proteinExistence type="inferred from homology"/>
<dbReference type="Proteomes" id="UP000515202">
    <property type="component" value="Unplaced"/>
</dbReference>
<gene>
    <name evidence="26" type="primary">CD38</name>
</gene>
<evidence type="ECO:0000256" key="5">
    <source>
        <dbReference type="ARBA" id="ARBA00012600"/>
    </source>
</evidence>
<evidence type="ECO:0000256" key="21">
    <source>
        <dbReference type="ARBA" id="ARBA00031840"/>
    </source>
</evidence>
<evidence type="ECO:0000256" key="1">
    <source>
        <dbReference type="ARBA" id="ARBA00004606"/>
    </source>
</evidence>
<dbReference type="Gene3D" id="3.40.50.720">
    <property type="entry name" value="NAD(P)-binding Rossmann-like Domain"/>
    <property type="match status" value="1"/>
</dbReference>
<evidence type="ECO:0000256" key="17">
    <source>
        <dbReference type="ARBA" id="ARBA00029787"/>
    </source>
</evidence>
<evidence type="ECO:0000256" key="11">
    <source>
        <dbReference type="ARBA" id="ARBA00022968"/>
    </source>
</evidence>
<keyword evidence="9 26" id="KW-0378">Hydrolase</keyword>
<dbReference type="EC" id="3.2.2.6" evidence="4"/>
<dbReference type="RefSeq" id="XP_011364166.1">
    <property type="nucleotide sequence ID" value="XM_011365864.2"/>
</dbReference>
<evidence type="ECO:0000256" key="9">
    <source>
        <dbReference type="ARBA" id="ARBA00022801"/>
    </source>
</evidence>
<evidence type="ECO:0000256" key="15">
    <source>
        <dbReference type="ARBA" id="ARBA00023157"/>
    </source>
</evidence>
<evidence type="ECO:0000256" key="12">
    <source>
        <dbReference type="ARBA" id="ARBA00022989"/>
    </source>
</evidence>
<keyword evidence="13" id="KW-0520">NAD</keyword>
<reference evidence="26" key="1">
    <citation type="submission" date="2025-08" db="UniProtKB">
        <authorList>
            <consortium name="RefSeq"/>
        </authorList>
    </citation>
    <scope>IDENTIFICATION</scope>
    <source>
        <tissue evidence="26">Kidney</tissue>
    </source>
</reference>
<keyword evidence="8 24" id="KW-0812">Transmembrane</keyword>
<keyword evidence="11" id="KW-0735">Signal-anchor</keyword>
<dbReference type="PANTHER" id="PTHR10912">
    <property type="entry name" value="ADP-RIBOSYL CYCLASE"/>
    <property type="match status" value="1"/>
</dbReference>
<dbReference type="CTD" id="952"/>
<evidence type="ECO:0000256" key="8">
    <source>
        <dbReference type="ARBA" id="ARBA00022692"/>
    </source>
</evidence>
<evidence type="ECO:0000313" key="26">
    <source>
        <dbReference type="RefSeq" id="XP_011364166.1"/>
    </source>
</evidence>
<protein>
    <recommendedName>
        <fullName evidence="6">ADP-ribosyl cyclase/cyclic ADP-ribose hydrolase 1</fullName>
        <ecNumber evidence="5">2.4.99.20</ecNumber>
        <ecNumber evidence="4">3.2.2.6</ecNumber>
    </recommendedName>
    <alternativeName>
        <fullName evidence="21">2'-phospho-ADP-ribosyl cyclase</fullName>
    </alternativeName>
    <alternativeName>
        <fullName evidence="19">2'-phospho-ADP-ribosyl cyclase/2'-phospho-cyclic-ADP-ribose transferase</fullName>
    </alternativeName>
    <alternativeName>
        <fullName evidence="17">2'-phospho-cyclic-ADP-ribose transferase</fullName>
    </alternativeName>
    <alternativeName>
        <fullName evidence="20">ADP-ribosyl cyclase 1</fullName>
    </alternativeName>
    <alternativeName>
        <fullName evidence="18">Cyclic ADP-ribose hydrolase 1</fullName>
    </alternativeName>
</protein>
<evidence type="ECO:0000256" key="14">
    <source>
        <dbReference type="ARBA" id="ARBA00023136"/>
    </source>
</evidence>
<keyword evidence="10" id="KW-0521">NADP</keyword>
<dbReference type="CDD" id="cd04759">
    <property type="entry name" value="Rib_hydrolase"/>
    <property type="match status" value="1"/>
</dbReference>
<dbReference type="GO" id="GO:0016740">
    <property type="term" value="F:transferase activity"/>
    <property type="evidence" value="ECO:0007669"/>
    <property type="project" value="UniProtKB-KW"/>
</dbReference>
<comment type="similarity">
    <text evidence="2">Belongs to the ADP-ribosyl cyclase family.</text>
</comment>
<keyword evidence="25" id="KW-1185">Reference proteome</keyword>
<name>A0A6P3QFU2_PTEVA</name>
<keyword evidence="16" id="KW-0325">Glycoprotein</keyword>
<feature type="transmembrane region" description="Helical" evidence="24">
    <location>
        <begin position="39"/>
        <end position="60"/>
    </location>
</feature>
<evidence type="ECO:0000256" key="20">
    <source>
        <dbReference type="ARBA" id="ARBA00031355"/>
    </source>
</evidence>
<organism evidence="25 26">
    <name type="scientific">Pteropus vampyrus</name>
    <name type="common">Large flying fox</name>
    <dbReference type="NCBI Taxonomy" id="132908"/>
    <lineage>
        <taxon>Eukaryota</taxon>
        <taxon>Metazoa</taxon>
        <taxon>Chordata</taxon>
        <taxon>Craniata</taxon>
        <taxon>Vertebrata</taxon>
        <taxon>Euteleostomi</taxon>
        <taxon>Mammalia</taxon>
        <taxon>Eutheria</taxon>
        <taxon>Laurasiatheria</taxon>
        <taxon>Chiroptera</taxon>
        <taxon>Yinpterochiroptera</taxon>
        <taxon>Pteropodoidea</taxon>
        <taxon>Pteropodidae</taxon>
        <taxon>Pteropodinae</taxon>
        <taxon>Pteropus</taxon>
    </lineage>
</organism>
<dbReference type="AlphaFoldDB" id="A0A6P3QFU2"/>
<dbReference type="Pfam" id="PF02267">
    <property type="entry name" value="Rib_hydrolayse"/>
    <property type="match status" value="1"/>
</dbReference>
<dbReference type="OrthoDB" id="10028716at2759"/>
<dbReference type="GeneID" id="105295966"/>
<evidence type="ECO:0000313" key="25">
    <source>
        <dbReference type="Proteomes" id="UP000515202"/>
    </source>
</evidence>
<evidence type="ECO:0000256" key="19">
    <source>
        <dbReference type="ARBA" id="ARBA00030418"/>
    </source>
</evidence>
<comment type="subunit">
    <text evidence="3">Homodimer.</text>
</comment>
<evidence type="ECO:0000256" key="3">
    <source>
        <dbReference type="ARBA" id="ARBA00011738"/>
    </source>
</evidence>
<dbReference type="EC" id="2.4.99.20" evidence="5"/>
<evidence type="ECO:0000256" key="2">
    <source>
        <dbReference type="ARBA" id="ARBA00005406"/>
    </source>
</evidence>
<keyword evidence="7" id="KW-0808">Transferase</keyword>
<keyword evidence="14 24" id="KW-0472">Membrane</keyword>
<dbReference type="KEGG" id="pvp:105295966"/>
<evidence type="ECO:0000256" key="6">
    <source>
        <dbReference type="ARBA" id="ARBA00015644"/>
    </source>
</evidence>
<evidence type="ECO:0000256" key="13">
    <source>
        <dbReference type="ARBA" id="ARBA00023027"/>
    </source>
</evidence>
<dbReference type="SUPFAM" id="SSF52309">
    <property type="entry name" value="N-(deoxy)ribosyltransferase-like"/>
    <property type="match status" value="1"/>
</dbReference>
<comment type="catalytic activity">
    <reaction evidence="22">
        <text>NAD(+) + H2O = ADP-D-ribose + nicotinamide + H(+)</text>
        <dbReference type="Rhea" id="RHEA:16301"/>
        <dbReference type="ChEBI" id="CHEBI:15377"/>
        <dbReference type="ChEBI" id="CHEBI:15378"/>
        <dbReference type="ChEBI" id="CHEBI:17154"/>
        <dbReference type="ChEBI" id="CHEBI:57540"/>
        <dbReference type="ChEBI" id="CHEBI:57967"/>
        <dbReference type="EC" id="3.2.2.6"/>
    </reaction>
</comment>
<dbReference type="GO" id="GO:0016849">
    <property type="term" value="F:phosphorus-oxygen lyase activity"/>
    <property type="evidence" value="ECO:0007669"/>
    <property type="project" value="TreeGrafter"/>
</dbReference>
<evidence type="ECO:0000256" key="4">
    <source>
        <dbReference type="ARBA" id="ARBA00011982"/>
    </source>
</evidence>
<evidence type="ECO:0000256" key="22">
    <source>
        <dbReference type="ARBA" id="ARBA00049238"/>
    </source>
</evidence>
<keyword evidence="12 24" id="KW-1133">Transmembrane helix</keyword>
<dbReference type="GO" id="GO:0030890">
    <property type="term" value="P:positive regulation of B cell proliferation"/>
    <property type="evidence" value="ECO:0007669"/>
    <property type="project" value="TreeGrafter"/>
</dbReference>
<dbReference type="PANTHER" id="PTHR10912:SF5">
    <property type="entry name" value="ADP-RIBOSYL CYCLASE_CYCLIC ADP-RIBOSE HYDROLASE 1"/>
    <property type="match status" value="1"/>
</dbReference>
<dbReference type="InterPro" id="IPR003193">
    <property type="entry name" value="ADP-ribosyl_cyclase"/>
</dbReference>
<feature type="region of interest" description="Disordered" evidence="23">
    <location>
        <begin position="1"/>
        <end position="27"/>
    </location>
</feature>
<keyword evidence="15" id="KW-1015">Disulfide bond</keyword>
<comment type="subcellular location">
    <subcellularLocation>
        <location evidence="1">Membrane</location>
        <topology evidence="1">Single-pass type II membrane protein</topology>
    </subcellularLocation>
</comment>
<evidence type="ECO:0000256" key="16">
    <source>
        <dbReference type="ARBA" id="ARBA00023180"/>
    </source>
</evidence>
<dbReference type="GO" id="GO:0061809">
    <property type="term" value="F:NAD+ nucleosidase activity, cyclic ADP-ribose generating"/>
    <property type="evidence" value="ECO:0007669"/>
    <property type="project" value="UniProtKB-EC"/>
</dbReference>
<accession>A0A6P3QFU2</accession>
<dbReference type="Gene3D" id="1.20.82.10">
    <property type="entry name" value="ADP Ribosyl Cyclase, Chain A, domain 1"/>
    <property type="match status" value="1"/>
</dbReference>
<evidence type="ECO:0000256" key="24">
    <source>
        <dbReference type="SAM" id="Phobius"/>
    </source>
</evidence>